<evidence type="ECO:0000313" key="1">
    <source>
        <dbReference type="EMBL" id="KAK6621147.1"/>
    </source>
</evidence>
<accession>A0AAN8P909</accession>
<dbReference type="AlphaFoldDB" id="A0AAN8P909"/>
<protein>
    <submittedName>
        <fullName evidence="1">Uncharacterized protein</fullName>
    </submittedName>
</protein>
<proteinExistence type="predicted"/>
<gene>
    <name evidence="1" type="ORF">RUM43_011453</name>
</gene>
<name>A0AAN8P909_POLSC</name>
<comment type="caution">
    <text evidence="1">The sequence shown here is derived from an EMBL/GenBank/DDBJ whole genome shotgun (WGS) entry which is preliminary data.</text>
</comment>
<dbReference type="Proteomes" id="UP001372834">
    <property type="component" value="Unassembled WGS sequence"/>
</dbReference>
<sequence length="78" mass="9358">MGSMQTKRKDKREFISLLRVEYLGAEMFRSSKMFGHVLWTNKMTLKPIIFCDLPKGKWRKRSRSRRKRVEMPVPIVKS</sequence>
<organism evidence="1 2">
    <name type="scientific">Polyplax serrata</name>
    <name type="common">Common mouse louse</name>
    <dbReference type="NCBI Taxonomy" id="468196"/>
    <lineage>
        <taxon>Eukaryota</taxon>
        <taxon>Metazoa</taxon>
        <taxon>Ecdysozoa</taxon>
        <taxon>Arthropoda</taxon>
        <taxon>Hexapoda</taxon>
        <taxon>Insecta</taxon>
        <taxon>Pterygota</taxon>
        <taxon>Neoptera</taxon>
        <taxon>Paraneoptera</taxon>
        <taxon>Psocodea</taxon>
        <taxon>Troctomorpha</taxon>
        <taxon>Phthiraptera</taxon>
        <taxon>Anoplura</taxon>
        <taxon>Polyplacidae</taxon>
        <taxon>Polyplax</taxon>
    </lineage>
</organism>
<dbReference type="EMBL" id="JAWJWE010000039">
    <property type="protein sequence ID" value="KAK6621147.1"/>
    <property type="molecule type" value="Genomic_DNA"/>
</dbReference>
<evidence type="ECO:0000313" key="2">
    <source>
        <dbReference type="Proteomes" id="UP001372834"/>
    </source>
</evidence>
<reference evidence="1 2" key="1">
    <citation type="submission" date="2023-10" db="EMBL/GenBank/DDBJ databases">
        <title>Genomes of two closely related lineages of the louse Polyplax serrata with different host specificities.</title>
        <authorList>
            <person name="Martinu J."/>
            <person name="Tarabai H."/>
            <person name="Stefka J."/>
            <person name="Hypsa V."/>
        </authorList>
    </citation>
    <scope>NUCLEOTIDE SEQUENCE [LARGE SCALE GENOMIC DNA]</scope>
    <source>
        <strain evidence="1">HR10_N</strain>
    </source>
</reference>